<feature type="binding site" evidence="6">
    <location>
        <position position="160"/>
    </location>
    <ligand>
        <name>Mn(2+)</name>
        <dbReference type="ChEBI" id="CHEBI:29035"/>
    </ligand>
</feature>
<evidence type="ECO:0000256" key="4">
    <source>
        <dbReference type="ARBA" id="ARBA00023002"/>
    </source>
</evidence>
<evidence type="ECO:0000313" key="10">
    <source>
        <dbReference type="EMBL" id="MBO8464633.1"/>
    </source>
</evidence>
<dbReference type="InterPro" id="IPR036324">
    <property type="entry name" value="Mn/Fe_SOD_N_sf"/>
</dbReference>
<dbReference type="InterPro" id="IPR036314">
    <property type="entry name" value="SOD_C_sf"/>
</dbReference>
<dbReference type="Pfam" id="PF02777">
    <property type="entry name" value="Sod_Fe_C"/>
    <property type="match status" value="1"/>
</dbReference>
<dbReference type="GO" id="GO:0004784">
    <property type="term" value="F:superoxide dismutase activity"/>
    <property type="evidence" value="ECO:0007669"/>
    <property type="project" value="UniProtKB-EC"/>
</dbReference>
<dbReference type="Gene3D" id="3.55.40.20">
    <property type="entry name" value="Iron/manganese superoxide dismutase, C-terminal domain"/>
    <property type="match status" value="1"/>
</dbReference>
<dbReference type="PIRSF" id="PIRSF000349">
    <property type="entry name" value="SODismutase"/>
    <property type="match status" value="1"/>
</dbReference>
<dbReference type="AlphaFoldDB" id="A0A9D9I2F1"/>
<comment type="catalytic activity">
    <reaction evidence="7">
        <text>2 superoxide + 2 H(+) = H2O2 + O2</text>
        <dbReference type="Rhea" id="RHEA:20696"/>
        <dbReference type="ChEBI" id="CHEBI:15378"/>
        <dbReference type="ChEBI" id="CHEBI:15379"/>
        <dbReference type="ChEBI" id="CHEBI:16240"/>
        <dbReference type="ChEBI" id="CHEBI:18421"/>
        <dbReference type="EC" id="1.15.1.1"/>
    </reaction>
</comment>
<evidence type="ECO:0000256" key="6">
    <source>
        <dbReference type="PIRSR" id="PIRSR000349-1"/>
    </source>
</evidence>
<dbReference type="Pfam" id="PF00081">
    <property type="entry name" value="Sod_Fe_N"/>
    <property type="match status" value="1"/>
</dbReference>
<keyword evidence="5" id="KW-0408">Iron</keyword>
<feature type="binding site" evidence="6">
    <location>
        <position position="27"/>
    </location>
    <ligand>
        <name>Mn(2+)</name>
        <dbReference type="ChEBI" id="CHEBI:29035"/>
    </ligand>
</feature>
<dbReference type="InterPro" id="IPR019831">
    <property type="entry name" value="Mn/Fe_SOD_N"/>
</dbReference>
<dbReference type="FunFam" id="1.10.287.990:FF:000002">
    <property type="entry name" value="Superoxide dismutase"/>
    <property type="match status" value="1"/>
</dbReference>
<evidence type="ECO:0000256" key="3">
    <source>
        <dbReference type="ARBA" id="ARBA00022723"/>
    </source>
</evidence>
<dbReference type="Gene3D" id="1.10.287.990">
    <property type="entry name" value="Fe,Mn superoxide dismutase (SOD) domain"/>
    <property type="match status" value="1"/>
</dbReference>
<comment type="caution">
    <text evidence="10">The sequence shown here is derived from an EMBL/GenBank/DDBJ whole genome shotgun (WGS) entry which is preliminary data.</text>
</comment>
<comment type="similarity">
    <text evidence="1 7">Belongs to the iron/manganese superoxide dismutase family.</text>
</comment>
<name>A0A9D9I2F1_9BACT</name>
<feature type="domain" description="Manganese/iron superoxide dismutase N-terminal" evidence="8">
    <location>
        <begin position="3"/>
        <end position="81"/>
    </location>
</feature>
<feature type="domain" description="Manganese/iron superoxide dismutase C-terminal" evidence="9">
    <location>
        <begin position="91"/>
        <end position="187"/>
    </location>
</feature>
<dbReference type="PANTHER" id="PTHR42769:SF3">
    <property type="entry name" value="SUPEROXIDE DISMUTASE [FE] 2, CHLOROPLASTIC"/>
    <property type="match status" value="1"/>
</dbReference>
<dbReference type="SUPFAM" id="SSF54719">
    <property type="entry name" value="Fe,Mn superoxide dismutase (SOD), C-terminal domain"/>
    <property type="match status" value="1"/>
</dbReference>
<feature type="binding site" evidence="6">
    <location>
        <position position="156"/>
    </location>
    <ligand>
        <name>Mn(2+)</name>
        <dbReference type="ChEBI" id="CHEBI:29035"/>
    </ligand>
</feature>
<comment type="function">
    <text evidence="7">Destroys radicals which are normally produced within the cells and which are toxic to biological systems.</text>
</comment>
<feature type="binding site" evidence="6">
    <location>
        <position position="74"/>
    </location>
    <ligand>
        <name>Mn(2+)</name>
        <dbReference type="ChEBI" id="CHEBI:29035"/>
    </ligand>
</feature>
<evidence type="ECO:0000259" key="9">
    <source>
        <dbReference type="Pfam" id="PF02777"/>
    </source>
</evidence>
<gene>
    <name evidence="10" type="ORF">IAB93_01395</name>
</gene>
<evidence type="ECO:0000256" key="2">
    <source>
        <dbReference type="ARBA" id="ARBA00012682"/>
    </source>
</evidence>
<evidence type="ECO:0000313" key="11">
    <source>
        <dbReference type="Proteomes" id="UP000823597"/>
    </source>
</evidence>
<dbReference type="EC" id="1.15.1.1" evidence="2 7"/>
<reference evidence="10" key="2">
    <citation type="journal article" date="2021" name="PeerJ">
        <title>Extensive microbial diversity within the chicken gut microbiome revealed by metagenomics and culture.</title>
        <authorList>
            <person name="Gilroy R."/>
            <person name="Ravi A."/>
            <person name="Getino M."/>
            <person name="Pursley I."/>
            <person name="Horton D.L."/>
            <person name="Alikhan N.F."/>
            <person name="Baker D."/>
            <person name="Gharbi K."/>
            <person name="Hall N."/>
            <person name="Watson M."/>
            <person name="Adriaenssens E.M."/>
            <person name="Foster-Nyarko E."/>
            <person name="Jarju S."/>
            <person name="Secka A."/>
            <person name="Antonio M."/>
            <person name="Oren A."/>
            <person name="Chaudhuri R.R."/>
            <person name="La Ragione R."/>
            <person name="Hildebrand F."/>
            <person name="Pallen M.J."/>
        </authorList>
    </citation>
    <scope>NUCLEOTIDE SEQUENCE</scope>
    <source>
        <strain evidence="10">10037</strain>
    </source>
</reference>
<evidence type="ECO:0000256" key="7">
    <source>
        <dbReference type="RuleBase" id="RU000414"/>
    </source>
</evidence>
<dbReference type="PRINTS" id="PR01703">
    <property type="entry name" value="MNSODISMTASE"/>
</dbReference>
<protein>
    <recommendedName>
        <fullName evidence="2 7">Superoxide dismutase</fullName>
        <ecNumber evidence="2 7">1.15.1.1</ecNumber>
    </recommendedName>
</protein>
<reference evidence="10" key="1">
    <citation type="submission" date="2020-10" db="EMBL/GenBank/DDBJ databases">
        <authorList>
            <person name="Gilroy R."/>
        </authorList>
    </citation>
    <scope>NUCLEOTIDE SEQUENCE</scope>
    <source>
        <strain evidence="10">10037</strain>
    </source>
</reference>
<evidence type="ECO:0000256" key="1">
    <source>
        <dbReference type="ARBA" id="ARBA00008714"/>
    </source>
</evidence>
<dbReference type="Proteomes" id="UP000823597">
    <property type="component" value="Unassembled WGS sequence"/>
</dbReference>
<proteinExistence type="inferred from homology"/>
<evidence type="ECO:0000259" key="8">
    <source>
        <dbReference type="Pfam" id="PF00081"/>
    </source>
</evidence>
<keyword evidence="4 7" id="KW-0560">Oxidoreductase</keyword>
<accession>A0A9D9I2F1</accession>
<keyword evidence="3 6" id="KW-0479">Metal-binding</keyword>
<dbReference type="InterPro" id="IPR019833">
    <property type="entry name" value="Mn/Fe_SOD_BS"/>
</dbReference>
<dbReference type="SUPFAM" id="SSF46609">
    <property type="entry name" value="Fe,Mn superoxide dismutase (SOD), N-terminal domain"/>
    <property type="match status" value="1"/>
</dbReference>
<organism evidence="10 11">
    <name type="scientific">Candidatus Merdivivens pullistercoris</name>
    <dbReference type="NCBI Taxonomy" id="2840873"/>
    <lineage>
        <taxon>Bacteria</taxon>
        <taxon>Pseudomonadati</taxon>
        <taxon>Bacteroidota</taxon>
        <taxon>Bacteroidia</taxon>
        <taxon>Bacteroidales</taxon>
        <taxon>Muribaculaceae</taxon>
        <taxon>Muribaculaceae incertae sedis</taxon>
        <taxon>Candidatus Merdivivens</taxon>
    </lineage>
</organism>
<dbReference type="GO" id="GO:0046872">
    <property type="term" value="F:metal ion binding"/>
    <property type="evidence" value="ECO:0007669"/>
    <property type="project" value="UniProtKB-KW"/>
</dbReference>
<dbReference type="PANTHER" id="PTHR42769">
    <property type="entry name" value="SUPEROXIDE DISMUTASE"/>
    <property type="match status" value="1"/>
</dbReference>
<dbReference type="EMBL" id="JADIME010000016">
    <property type="protein sequence ID" value="MBO8464633.1"/>
    <property type="molecule type" value="Genomic_DNA"/>
</dbReference>
<sequence>MKHLMPTLPYDTEALQPALSKESFDYHYGKHLQTYVDNLNKLITGTEFEDMPVEEIIRKADGGIYNNAAQTWNHTMFFDTLTPVKKEMPERLAGMINRDFGSVAQFRDEFLAKAAAQFGSGWAWLSVNEEGKLVITTESNAGNPLRGGLRPIMTIDVWEHAYYIDYRNRRPDFLKAVWELIDWEKVDGRL</sequence>
<dbReference type="InterPro" id="IPR019832">
    <property type="entry name" value="Mn/Fe_SOD_C"/>
</dbReference>
<evidence type="ECO:0000256" key="5">
    <source>
        <dbReference type="ARBA" id="ARBA00023004"/>
    </source>
</evidence>
<dbReference type="InterPro" id="IPR001189">
    <property type="entry name" value="Mn/Fe_SOD"/>
</dbReference>
<dbReference type="PROSITE" id="PS00088">
    <property type="entry name" value="SOD_MN"/>
    <property type="match status" value="1"/>
</dbReference>